<dbReference type="SUPFAM" id="SSF52047">
    <property type="entry name" value="RNI-like"/>
    <property type="match status" value="1"/>
</dbReference>
<keyword evidence="3" id="KW-1185">Reference proteome</keyword>
<proteinExistence type="predicted"/>
<feature type="compositionally biased region" description="Polar residues" evidence="1">
    <location>
        <begin position="423"/>
        <end position="433"/>
    </location>
</feature>
<feature type="region of interest" description="Disordered" evidence="1">
    <location>
        <begin position="422"/>
        <end position="454"/>
    </location>
</feature>
<evidence type="ECO:0008006" key="4">
    <source>
        <dbReference type="Google" id="ProtNLM"/>
    </source>
</evidence>
<dbReference type="Proteomes" id="UP000283269">
    <property type="component" value="Unassembled WGS sequence"/>
</dbReference>
<dbReference type="OrthoDB" id="3190489at2759"/>
<sequence length="454" mass="50713">MKSEAFPSIVRLPLEVLEVFIDFSSVSTQLSISRVSRLFNSLTLRALYRNISLYSPAVVVACCQTLASNRNAATTVRSFVISYNHYSPALLASYYSIIKKALQSLNNLHTLKLLVNDPYFVTLLSRCNFSRLRHFECYLTPSTPLIEFLNRHSRIYYLQVSPNENTTESLPDDGSGSNTLPALELPRLQYFSGNVQNVSFLGTTNTLRAAILSWNAMETDPDMAFQALQRSCCDSLNLLSCRRRGWNQDLIESISIRLPDLVSLLISNVLLVDEPLSEDYLQAIKAYLPRFTQLQRLHIVCIDYFEMGDISSPIDKELSIVTTWGAACPSLAEISLPHSKGLCWYKIADNVWIPDPKHTLGGQWLYDTVVLKRHPGWKTIVDGLNDSPPSSSAGIVNSSAYTNTIAVVRRHLGGLLKKEGTEQKSTTYISSTDPGALSGDLSSDTSDHEESRER</sequence>
<dbReference type="EMBL" id="NHYD01002603">
    <property type="protein sequence ID" value="PPQ85896.1"/>
    <property type="molecule type" value="Genomic_DNA"/>
</dbReference>
<dbReference type="AlphaFoldDB" id="A0A409X546"/>
<evidence type="ECO:0000313" key="3">
    <source>
        <dbReference type="Proteomes" id="UP000283269"/>
    </source>
</evidence>
<dbReference type="InParanoid" id="A0A409X546"/>
<organism evidence="2 3">
    <name type="scientific">Psilocybe cyanescens</name>
    <dbReference type="NCBI Taxonomy" id="93625"/>
    <lineage>
        <taxon>Eukaryota</taxon>
        <taxon>Fungi</taxon>
        <taxon>Dikarya</taxon>
        <taxon>Basidiomycota</taxon>
        <taxon>Agaricomycotina</taxon>
        <taxon>Agaricomycetes</taxon>
        <taxon>Agaricomycetidae</taxon>
        <taxon>Agaricales</taxon>
        <taxon>Agaricineae</taxon>
        <taxon>Strophariaceae</taxon>
        <taxon>Psilocybe</taxon>
    </lineage>
</organism>
<name>A0A409X546_PSICY</name>
<reference evidence="2 3" key="1">
    <citation type="journal article" date="2018" name="Evol. Lett.">
        <title>Horizontal gene cluster transfer increased hallucinogenic mushroom diversity.</title>
        <authorList>
            <person name="Reynolds H.T."/>
            <person name="Vijayakumar V."/>
            <person name="Gluck-Thaler E."/>
            <person name="Korotkin H.B."/>
            <person name="Matheny P.B."/>
            <person name="Slot J.C."/>
        </authorList>
    </citation>
    <scope>NUCLEOTIDE SEQUENCE [LARGE SCALE GENOMIC DNA]</scope>
    <source>
        <strain evidence="2 3">2631</strain>
    </source>
</reference>
<accession>A0A409X546</accession>
<protein>
    <recommendedName>
        <fullName evidence="4">F-box domain-containing protein</fullName>
    </recommendedName>
</protein>
<feature type="compositionally biased region" description="Basic and acidic residues" evidence="1">
    <location>
        <begin position="445"/>
        <end position="454"/>
    </location>
</feature>
<evidence type="ECO:0000256" key="1">
    <source>
        <dbReference type="SAM" id="MobiDB-lite"/>
    </source>
</evidence>
<comment type="caution">
    <text evidence="2">The sequence shown here is derived from an EMBL/GenBank/DDBJ whole genome shotgun (WGS) entry which is preliminary data.</text>
</comment>
<evidence type="ECO:0000313" key="2">
    <source>
        <dbReference type="EMBL" id="PPQ85896.1"/>
    </source>
</evidence>
<gene>
    <name evidence="2" type="ORF">CVT25_015835</name>
</gene>